<dbReference type="Proteomes" id="UP001386955">
    <property type="component" value="Unassembled WGS sequence"/>
</dbReference>
<evidence type="ECO:0000256" key="1">
    <source>
        <dbReference type="SAM" id="Phobius"/>
    </source>
</evidence>
<feature type="transmembrane region" description="Helical" evidence="1">
    <location>
        <begin position="354"/>
        <end position="375"/>
    </location>
</feature>
<proteinExistence type="predicted"/>
<evidence type="ECO:0000313" key="3">
    <source>
        <dbReference type="Proteomes" id="UP001386955"/>
    </source>
</evidence>
<protein>
    <submittedName>
        <fullName evidence="2">Uncharacterized protein</fullName>
    </submittedName>
</protein>
<keyword evidence="1" id="KW-0812">Transmembrane</keyword>
<dbReference type="InterPro" id="IPR004158">
    <property type="entry name" value="DUF247_pln"/>
</dbReference>
<reference evidence="2 3" key="1">
    <citation type="submission" date="2024-01" db="EMBL/GenBank/DDBJ databases">
        <title>The genomes of 5 underutilized Papilionoideae crops provide insights into root nodulation and disease resistanc.</title>
        <authorList>
            <person name="Jiang F."/>
        </authorList>
    </citation>
    <scope>NUCLEOTIDE SEQUENCE [LARGE SCALE GENOMIC DNA]</scope>
    <source>
        <strain evidence="2">DUOXIRENSHENG_FW03</strain>
        <tissue evidence="2">Leaves</tissue>
    </source>
</reference>
<keyword evidence="3" id="KW-1185">Reference proteome</keyword>
<sequence>MMEGSEVEIDIEKMLDEANPKVSDDANNKASIYRVPFSIRRVKEDAYTPTVVSIGPFHHGQHPRLQNMERQKLIFVDSGFILELFRRYYHNDWPQDDTFPLTPWLSSSIRKDLILLENQLPFFILHDLFNRSSSSASANNNIHLFLELTFHYFTYYNKSNLNFHNITIKHFTDLIRTFHLHHPDPKMQPPSRDGKLLTHFPSATELVAAGLRFKGNTESHCLLDLNFSRGVLEIPQLKVEDRTEILFRNMVALEQCLYPDQSYVTDYVVVLDFLINTGKDVDILVGKRVLLNWLGDSESVANMFNGLCKNITQTKFNSHYFTICQHLDAFHRNPWRNLKSTLRRDYCKTPWQTAASTAAIILLMLTLVQTVCSILQVTK</sequence>
<accession>A0AAN9SYK3</accession>
<dbReference type="EMBL" id="JAYMYS010000001">
    <property type="protein sequence ID" value="KAK7410273.1"/>
    <property type="molecule type" value="Genomic_DNA"/>
</dbReference>
<dbReference type="PANTHER" id="PTHR31170:SF23">
    <property type="match status" value="1"/>
</dbReference>
<comment type="caution">
    <text evidence="2">The sequence shown here is derived from an EMBL/GenBank/DDBJ whole genome shotgun (WGS) entry which is preliminary data.</text>
</comment>
<organism evidence="2 3">
    <name type="scientific">Psophocarpus tetragonolobus</name>
    <name type="common">Winged bean</name>
    <name type="synonym">Dolichos tetragonolobus</name>
    <dbReference type="NCBI Taxonomy" id="3891"/>
    <lineage>
        <taxon>Eukaryota</taxon>
        <taxon>Viridiplantae</taxon>
        <taxon>Streptophyta</taxon>
        <taxon>Embryophyta</taxon>
        <taxon>Tracheophyta</taxon>
        <taxon>Spermatophyta</taxon>
        <taxon>Magnoliopsida</taxon>
        <taxon>eudicotyledons</taxon>
        <taxon>Gunneridae</taxon>
        <taxon>Pentapetalae</taxon>
        <taxon>rosids</taxon>
        <taxon>fabids</taxon>
        <taxon>Fabales</taxon>
        <taxon>Fabaceae</taxon>
        <taxon>Papilionoideae</taxon>
        <taxon>50 kb inversion clade</taxon>
        <taxon>NPAAA clade</taxon>
        <taxon>indigoferoid/millettioid clade</taxon>
        <taxon>Phaseoleae</taxon>
        <taxon>Psophocarpus</taxon>
    </lineage>
</organism>
<dbReference type="AlphaFoldDB" id="A0AAN9SYK3"/>
<evidence type="ECO:0000313" key="2">
    <source>
        <dbReference type="EMBL" id="KAK7410273.1"/>
    </source>
</evidence>
<dbReference type="Pfam" id="PF03140">
    <property type="entry name" value="DUF247"/>
    <property type="match status" value="1"/>
</dbReference>
<keyword evidence="1" id="KW-0472">Membrane</keyword>
<keyword evidence="1" id="KW-1133">Transmembrane helix</keyword>
<dbReference type="PANTHER" id="PTHR31170">
    <property type="entry name" value="BNAC04G53230D PROTEIN"/>
    <property type="match status" value="1"/>
</dbReference>
<name>A0AAN9SYK3_PSOTE</name>
<gene>
    <name evidence="2" type="ORF">VNO78_00931</name>
</gene>